<comment type="caution">
    <text evidence="2">The sequence shown here is derived from an EMBL/GenBank/DDBJ whole genome shotgun (WGS) entry which is preliminary data.</text>
</comment>
<accession>A0ABX3L097</accession>
<reference evidence="2 3" key="1">
    <citation type="submission" date="2016-10" db="EMBL/GenBank/DDBJ databases">
        <title>Rodentibacter gen. nov. and new species.</title>
        <authorList>
            <person name="Christensen H."/>
        </authorList>
    </citation>
    <scope>NUCLEOTIDE SEQUENCE [LARGE SCALE GENOMIC DNA]</scope>
    <source>
        <strain evidence="2 3">1998236014</strain>
    </source>
</reference>
<dbReference type="CDD" id="cd11529">
    <property type="entry name" value="NTP-PPase_MazG_Cterm"/>
    <property type="match status" value="1"/>
</dbReference>
<organism evidence="2 3">
    <name type="scientific">Rodentibacter caecimuris</name>
    <dbReference type="NCBI Taxonomy" id="1796644"/>
    <lineage>
        <taxon>Bacteria</taxon>
        <taxon>Pseudomonadati</taxon>
        <taxon>Pseudomonadota</taxon>
        <taxon>Gammaproteobacteria</taxon>
        <taxon>Pasteurellales</taxon>
        <taxon>Pasteurellaceae</taxon>
        <taxon>Rodentibacter</taxon>
    </lineage>
</organism>
<dbReference type="InterPro" id="IPR048011">
    <property type="entry name" value="NTP-PPase_MazG-like_C"/>
</dbReference>
<dbReference type="InterPro" id="IPR004518">
    <property type="entry name" value="MazG-like_dom"/>
</dbReference>
<dbReference type="EMBL" id="MLAA01000001">
    <property type="protein sequence ID" value="OOF71451.1"/>
    <property type="molecule type" value="Genomic_DNA"/>
</dbReference>
<feature type="domain" description="NTP pyrophosphohydrolase MazG-like" evidence="1">
    <location>
        <begin position="28"/>
        <end position="101"/>
    </location>
</feature>
<evidence type="ECO:0000313" key="2">
    <source>
        <dbReference type="EMBL" id="OOF71451.1"/>
    </source>
</evidence>
<dbReference type="NCBIfam" id="NF007113">
    <property type="entry name" value="PRK09562.1"/>
    <property type="match status" value="1"/>
</dbReference>
<name>A0ABX3L097_9PAST</name>
<dbReference type="SUPFAM" id="SSF101386">
    <property type="entry name" value="all-alpha NTP pyrophosphatases"/>
    <property type="match status" value="2"/>
</dbReference>
<keyword evidence="3" id="KW-1185">Reference proteome</keyword>
<dbReference type="PANTHER" id="PTHR30522:SF0">
    <property type="entry name" value="NUCLEOSIDE TRIPHOSPHATE PYROPHOSPHOHYDROLASE"/>
    <property type="match status" value="1"/>
</dbReference>
<dbReference type="InterPro" id="IPR011551">
    <property type="entry name" value="NTP_PyrPHydrolase_MazG"/>
</dbReference>
<protein>
    <submittedName>
        <fullName evidence="2">Nucleoside triphosphate pyrophosphohydrolase</fullName>
    </submittedName>
</protein>
<proteinExistence type="predicted"/>
<dbReference type="NCBIfam" id="TIGR00444">
    <property type="entry name" value="mazG"/>
    <property type="match status" value="1"/>
</dbReference>
<dbReference type="InterPro" id="IPR048015">
    <property type="entry name" value="NTP-PPase_MazG-like_N"/>
</dbReference>
<dbReference type="Pfam" id="PF03819">
    <property type="entry name" value="MazG"/>
    <property type="match status" value="2"/>
</dbReference>
<evidence type="ECO:0000259" key="1">
    <source>
        <dbReference type="Pfam" id="PF03819"/>
    </source>
</evidence>
<dbReference type="Gene3D" id="1.10.287.1080">
    <property type="entry name" value="MazG-like"/>
    <property type="match status" value="2"/>
</dbReference>
<dbReference type="RefSeq" id="WP_077462146.1">
    <property type="nucleotide sequence ID" value="NZ_MLAA01000001.1"/>
</dbReference>
<dbReference type="PANTHER" id="PTHR30522">
    <property type="entry name" value="NUCLEOSIDE TRIPHOSPHATE PYROPHOSPHOHYDROLASE"/>
    <property type="match status" value="1"/>
</dbReference>
<evidence type="ECO:0000313" key="3">
    <source>
        <dbReference type="Proteomes" id="UP000188820"/>
    </source>
</evidence>
<dbReference type="CDD" id="cd11528">
    <property type="entry name" value="NTP-PPase_MazG_Nterm"/>
    <property type="match status" value="1"/>
</dbReference>
<sequence length="265" mass="30734">MSYSIQDFVNIIAQLRNPNSGCPWDLQQTYETIIPCLTEETYEVIEAIQQKDTINLREELGDLLLQVVFLSQLAAEENNFTFNDVVNEVAEKIIRRHPHVFGEHKAQNAEQALLRWNEMKDNERKEKGESSILDNIPQAFPALLRAEKLQKRCAKVGFDWNETKLVFDKVNEELAEVRAELDKNEISQTLIEEEIGDLLFSVVNLARHLRCSPEESLRKANIKFEMRFRAVESLLERQGKTPKNTSLCEMDILWNLVKEKENQSS</sequence>
<gene>
    <name evidence="2" type="ORF">BKG89_00010</name>
</gene>
<feature type="domain" description="NTP pyrophosphohydrolase MazG-like" evidence="1">
    <location>
        <begin position="169"/>
        <end position="227"/>
    </location>
</feature>
<dbReference type="Proteomes" id="UP000188820">
    <property type="component" value="Unassembled WGS sequence"/>
</dbReference>